<protein>
    <submittedName>
        <fullName evidence="2">Methyltransferase domain</fullName>
    </submittedName>
</protein>
<dbReference type="Proteomes" id="UP001458880">
    <property type="component" value="Unassembled WGS sequence"/>
</dbReference>
<dbReference type="AlphaFoldDB" id="A0AAW1KJ78"/>
<organism evidence="2 3">
    <name type="scientific">Popillia japonica</name>
    <name type="common">Japanese beetle</name>
    <dbReference type="NCBI Taxonomy" id="7064"/>
    <lineage>
        <taxon>Eukaryota</taxon>
        <taxon>Metazoa</taxon>
        <taxon>Ecdysozoa</taxon>
        <taxon>Arthropoda</taxon>
        <taxon>Hexapoda</taxon>
        <taxon>Insecta</taxon>
        <taxon>Pterygota</taxon>
        <taxon>Neoptera</taxon>
        <taxon>Endopterygota</taxon>
        <taxon>Coleoptera</taxon>
        <taxon>Polyphaga</taxon>
        <taxon>Scarabaeiformia</taxon>
        <taxon>Scarabaeidae</taxon>
        <taxon>Rutelinae</taxon>
        <taxon>Popillia</taxon>
    </lineage>
</organism>
<evidence type="ECO:0000313" key="2">
    <source>
        <dbReference type="EMBL" id="KAK9719266.1"/>
    </source>
</evidence>
<dbReference type="GO" id="GO:0008757">
    <property type="term" value="F:S-adenosylmethionine-dependent methyltransferase activity"/>
    <property type="evidence" value="ECO:0007669"/>
    <property type="project" value="InterPro"/>
</dbReference>
<dbReference type="InterPro" id="IPR029063">
    <property type="entry name" value="SAM-dependent_MTases_sf"/>
</dbReference>
<dbReference type="InterPro" id="IPR013216">
    <property type="entry name" value="Methyltransf_11"/>
</dbReference>
<evidence type="ECO:0000313" key="3">
    <source>
        <dbReference type="Proteomes" id="UP001458880"/>
    </source>
</evidence>
<gene>
    <name evidence="2" type="ORF">QE152_g22738</name>
</gene>
<dbReference type="Gene3D" id="3.40.50.150">
    <property type="entry name" value="Vaccinia Virus protein VP39"/>
    <property type="match status" value="1"/>
</dbReference>
<dbReference type="SUPFAM" id="SSF53335">
    <property type="entry name" value="S-adenosyl-L-methionine-dependent methyltransferases"/>
    <property type="match status" value="1"/>
</dbReference>
<proteinExistence type="predicted"/>
<sequence>MPYAELWTKTTASKEIASFYLKKFGHLLKWKDYKETILEVGCAEGSVTKELLFPFVKNHVKKLVAIDKLDDMISCAKKANTIAEIDFQVMDAMDGESVTKKANQFDHIFSTMVAHWITDNKTYLTNLHRMLKPGGQIFQTQLTNEQVLRKSFQKQFKEGRWKKYVPDDPVFPDYTDEPIKYVKNLFQEVGFEVEFCEMKDDVSIVENFGDFLKPLFYIYKHLDKIPKDLHEEFFQYHIQNSRNFCIYRGEPDKYEYHYQTLICIGSKTK</sequence>
<feature type="domain" description="Methyltransferase type 11" evidence="1">
    <location>
        <begin position="38"/>
        <end position="138"/>
    </location>
</feature>
<name>A0AAW1KJ78_POPJA</name>
<evidence type="ECO:0000259" key="1">
    <source>
        <dbReference type="Pfam" id="PF08241"/>
    </source>
</evidence>
<comment type="caution">
    <text evidence="2">The sequence shown here is derived from an EMBL/GenBank/DDBJ whole genome shotgun (WGS) entry which is preliminary data.</text>
</comment>
<keyword evidence="2" id="KW-0489">Methyltransferase</keyword>
<dbReference type="GO" id="GO:0032259">
    <property type="term" value="P:methylation"/>
    <property type="evidence" value="ECO:0007669"/>
    <property type="project" value="UniProtKB-KW"/>
</dbReference>
<accession>A0AAW1KJ78</accession>
<keyword evidence="2" id="KW-0808">Transferase</keyword>
<keyword evidence="3" id="KW-1185">Reference proteome</keyword>
<dbReference type="CDD" id="cd02440">
    <property type="entry name" value="AdoMet_MTases"/>
    <property type="match status" value="1"/>
</dbReference>
<dbReference type="PANTHER" id="PTHR43861">
    <property type="entry name" value="TRANS-ACONITATE 2-METHYLTRANSFERASE-RELATED"/>
    <property type="match status" value="1"/>
</dbReference>
<dbReference type="PANTHER" id="PTHR43861:SF1">
    <property type="entry name" value="TRANS-ACONITATE 2-METHYLTRANSFERASE"/>
    <property type="match status" value="1"/>
</dbReference>
<reference evidence="2 3" key="1">
    <citation type="journal article" date="2024" name="BMC Genomics">
        <title>De novo assembly and annotation of Popillia japonica's genome with initial clues to its potential as an invasive pest.</title>
        <authorList>
            <person name="Cucini C."/>
            <person name="Boschi S."/>
            <person name="Funari R."/>
            <person name="Cardaioli E."/>
            <person name="Iannotti N."/>
            <person name="Marturano G."/>
            <person name="Paoli F."/>
            <person name="Bruttini M."/>
            <person name="Carapelli A."/>
            <person name="Frati F."/>
            <person name="Nardi F."/>
        </authorList>
    </citation>
    <scope>NUCLEOTIDE SEQUENCE [LARGE SCALE GENOMIC DNA]</scope>
    <source>
        <strain evidence="2">DMR45628</strain>
    </source>
</reference>
<dbReference type="EMBL" id="JASPKY010000221">
    <property type="protein sequence ID" value="KAK9719266.1"/>
    <property type="molecule type" value="Genomic_DNA"/>
</dbReference>
<dbReference type="Pfam" id="PF08241">
    <property type="entry name" value="Methyltransf_11"/>
    <property type="match status" value="1"/>
</dbReference>